<dbReference type="GO" id="GO:0035145">
    <property type="term" value="C:exon-exon junction complex"/>
    <property type="evidence" value="ECO:0007669"/>
    <property type="project" value="TreeGrafter"/>
</dbReference>
<sequence>MSTYAANIVTENGEQFIPASQRPDGTWRKPRRVKGGYVPQEEVPLYESKGKQFTTKKQEPVVLSTGQTAQRPIPGLFIIQDAKEQKSQKKKSKSKIDQINKILESARISDGPSDQKSPKVIAPKSPPTQTPEATDPAKKLKNLKKRLREVEALEEKIKSGAVAKPEPEQLLKINRKNELLFQIRDLEKQVQ</sequence>
<reference evidence="7" key="2">
    <citation type="submission" date="2024-08" db="UniProtKB">
        <authorList>
            <consortium name="EnsemblMetazoa"/>
        </authorList>
    </citation>
    <scope>IDENTIFICATION</scope>
</reference>
<dbReference type="OMA" id="IPGCADS"/>
<dbReference type="EMBL" id="KB631617">
    <property type="protein sequence ID" value="ERL84715.1"/>
    <property type="molecule type" value="Genomic_DNA"/>
</dbReference>
<feature type="region of interest" description="Disordered" evidence="3">
    <location>
        <begin position="48"/>
        <end position="67"/>
    </location>
</feature>
<comment type="similarity">
    <text evidence="1">Belongs to the pym family.</text>
</comment>
<dbReference type="STRING" id="77166.N6TPU1"/>
<dbReference type="PANTHER" id="PTHR22959">
    <property type="entry name" value="PYM PROTEIN"/>
    <property type="match status" value="1"/>
</dbReference>
<evidence type="ECO:0000313" key="6">
    <source>
        <dbReference type="EMBL" id="ERL84715.1"/>
    </source>
</evidence>
<dbReference type="Proteomes" id="UP000019118">
    <property type="component" value="Unassembled WGS sequence"/>
</dbReference>
<evidence type="ECO:0000259" key="4">
    <source>
        <dbReference type="SMART" id="SM01273"/>
    </source>
</evidence>
<dbReference type="AlphaFoldDB" id="N6TPU1"/>
<evidence type="ECO:0000313" key="9">
    <source>
        <dbReference type="Proteomes" id="UP000030742"/>
    </source>
</evidence>
<evidence type="ECO:0000256" key="2">
    <source>
        <dbReference type="ARBA" id="ARBA00018898"/>
    </source>
</evidence>
<accession>N6TPU1</accession>
<evidence type="ECO:0000313" key="5">
    <source>
        <dbReference type="EMBL" id="ENN71265.1"/>
    </source>
</evidence>
<dbReference type="Pfam" id="PF09282">
    <property type="entry name" value="Mago-bind"/>
    <property type="match status" value="1"/>
</dbReference>
<reference evidence="8 9" key="1">
    <citation type="journal article" date="2013" name="Genome Biol.">
        <title>Draft genome of the mountain pine beetle, Dendroctonus ponderosae Hopkins, a major forest pest.</title>
        <authorList>
            <person name="Keeling C.I."/>
            <person name="Yuen M.M."/>
            <person name="Liao N.Y."/>
            <person name="Docking T.R."/>
            <person name="Chan S.K."/>
            <person name="Taylor G.A."/>
            <person name="Palmquist D.L."/>
            <person name="Jackman S.D."/>
            <person name="Nguyen A."/>
            <person name="Li M."/>
            <person name="Henderson H."/>
            <person name="Janes J.K."/>
            <person name="Zhao Y."/>
            <person name="Pandoh P."/>
            <person name="Moore R."/>
            <person name="Sperling F.A."/>
            <person name="Huber D.P."/>
            <person name="Birol I."/>
            <person name="Jones S.J."/>
            <person name="Bohlmann J."/>
        </authorList>
    </citation>
    <scope>NUCLEOTIDE SEQUENCE</scope>
</reference>
<feature type="region of interest" description="Disordered" evidence="3">
    <location>
        <begin position="84"/>
        <end position="142"/>
    </location>
</feature>
<dbReference type="InterPro" id="IPR036348">
    <property type="entry name" value="WIBG_N_sf"/>
</dbReference>
<dbReference type="GO" id="GO:0003723">
    <property type="term" value="F:RNA binding"/>
    <property type="evidence" value="ECO:0007669"/>
    <property type="project" value="TreeGrafter"/>
</dbReference>
<feature type="non-terminal residue" evidence="5">
    <location>
        <position position="1"/>
    </location>
</feature>
<dbReference type="EnsemblMetazoa" id="XM_019914862.1">
    <property type="protein sequence ID" value="XP_019770421.1"/>
    <property type="gene ID" value="LOC109544580"/>
</dbReference>
<feature type="domain" description="WIBG Mago-binding" evidence="4">
    <location>
        <begin position="13"/>
        <end position="39"/>
    </location>
</feature>
<dbReference type="HOGENOM" id="CLU_074603_3_0_1"/>
<dbReference type="SMART" id="SM01273">
    <property type="entry name" value="Mago-bind"/>
    <property type="match status" value="1"/>
</dbReference>
<dbReference type="InterPro" id="IPR015362">
    <property type="entry name" value="WIBG_mago-bd"/>
</dbReference>
<dbReference type="EMBL" id="KB741277">
    <property type="protein sequence ID" value="ENN71265.1"/>
    <property type="molecule type" value="Genomic_DNA"/>
</dbReference>
<dbReference type="SUPFAM" id="SSF101931">
    <property type="entry name" value="Pym (Within the bgcn gene intron protein, WIBG), N-terminal domain"/>
    <property type="match status" value="1"/>
</dbReference>
<protein>
    <recommendedName>
        <fullName evidence="2">Partner of Y14 and mago</fullName>
    </recommendedName>
</protein>
<name>N6TPU1_DENPD</name>
<dbReference type="GO" id="GO:0005737">
    <property type="term" value="C:cytoplasm"/>
    <property type="evidence" value="ECO:0007669"/>
    <property type="project" value="TreeGrafter"/>
</dbReference>
<evidence type="ECO:0000256" key="3">
    <source>
        <dbReference type="SAM" id="MobiDB-lite"/>
    </source>
</evidence>
<keyword evidence="8" id="KW-1185">Reference proteome</keyword>
<dbReference type="PANTHER" id="PTHR22959:SF0">
    <property type="entry name" value="PARTNER OF Y14 AND MAGO"/>
    <property type="match status" value="1"/>
</dbReference>
<evidence type="ECO:0000256" key="1">
    <source>
        <dbReference type="ARBA" id="ARBA00009394"/>
    </source>
</evidence>
<evidence type="ECO:0000313" key="7">
    <source>
        <dbReference type="EnsemblMetazoa" id="XP_019770421.1"/>
    </source>
</evidence>
<dbReference type="OrthoDB" id="21625at2759"/>
<organism evidence="5">
    <name type="scientific">Dendroctonus ponderosae</name>
    <name type="common">Mountain pine beetle</name>
    <dbReference type="NCBI Taxonomy" id="77166"/>
    <lineage>
        <taxon>Eukaryota</taxon>
        <taxon>Metazoa</taxon>
        <taxon>Ecdysozoa</taxon>
        <taxon>Arthropoda</taxon>
        <taxon>Hexapoda</taxon>
        <taxon>Insecta</taxon>
        <taxon>Pterygota</taxon>
        <taxon>Neoptera</taxon>
        <taxon>Endopterygota</taxon>
        <taxon>Coleoptera</taxon>
        <taxon>Polyphaga</taxon>
        <taxon>Cucujiformia</taxon>
        <taxon>Curculionidae</taxon>
        <taxon>Scolytinae</taxon>
        <taxon>Dendroctonus</taxon>
    </lineage>
</organism>
<evidence type="ECO:0000313" key="8">
    <source>
        <dbReference type="Proteomes" id="UP000019118"/>
    </source>
</evidence>
<proteinExistence type="inferred from homology"/>
<dbReference type="Proteomes" id="UP000030742">
    <property type="component" value="Unassembled WGS sequence"/>
</dbReference>
<dbReference type="InterPro" id="IPR039333">
    <property type="entry name" value="PYM1"/>
</dbReference>
<dbReference type="GO" id="GO:1903259">
    <property type="term" value="P:exon-exon junction complex disassembly"/>
    <property type="evidence" value="ECO:0007669"/>
    <property type="project" value="InterPro"/>
</dbReference>
<feature type="region of interest" description="Disordered" evidence="3">
    <location>
        <begin position="17"/>
        <end position="40"/>
    </location>
</feature>
<gene>
    <name evidence="7" type="primary">109544580</name>
    <name evidence="6" type="ORF">D910_02140</name>
    <name evidence="5" type="ORF">YQE_12191</name>
</gene>